<proteinExistence type="predicted"/>
<evidence type="ECO:0000259" key="1">
    <source>
        <dbReference type="Pfam" id="PF04230"/>
    </source>
</evidence>
<comment type="caution">
    <text evidence="2">The sequence shown here is derived from an EMBL/GenBank/DDBJ whole genome shotgun (WGS) entry which is preliminary data.</text>
</comment>
<evidence type="ECO:0000313" key="3">
    <source>
        <dbReference type="Proteomes" id="UP000260812"/>
    </source>
</evidence>
<keyword evidence="3" id="KW-1185">Reference proteome</keyword>
<gene>
    <name evidence="2" type="ORF">DXC51_04730</name>
</gene>
<dbReference type="Pfam" id="PF04230">
    <property type="entry name" value="PS_pyruv_trans"/>
    <property type="match status" value="1"/>
</dbReference>
<feature type="domain" description="Polysaccharide pyruvyl transferase" evidence="1">
    <location>
        <begin position="39"/>
        <end position="324"/>
    </location>
</feature>
<dbReference type="GO" id="GO:0016740">
    <property type="term" value="F:transferase activity"/>
    <property type="evidence" value="ECO:0007669"/>
    <property type="project" value="UniProtKB-KW"/>
</dbReference>
<dbReference type="AlphaFoldDB" id="A0A3E3IBD8"/>
<accession>A0A3E3IBD8</accession>
<protein>
    <submittedName>
        <fullName evidence="2">Polysaccharide pyruvyl transferase family protein</fullName>
    </submittedName>
</protein>
<dbReference type="InterPro" id="IPR007345">
    <property type="entry name" value="Polysacch_pyruvyl_Trfase"/>
</dbReference>
<dbReference type="EMBL" id="QVLV01000002">
    <property type="protein sequence ID" value="RGE64367.1"/>
    <property type="molecule type" value="Genomic_DNA"/>
</dbReference>
<reference evidence="2" key="1">
    <citation type="submission" date="2018-08" db="EMBL/GenBank/DDBJ databases">
        <title>A genome reference for cultivated species of the human gut microbiota.</title>
        <authorList>
            <person name="Zou Y."/>
            <person name="Xue W."/>
            <person name="Luo G."/>
        </authorList>
    </citation>
    <scope>NUCLEOTIDE SEQUENCE [LARGE SCALE GENOMIC DNA]</scope>
    <source>
        <strain evidence="2">TF05-5AC</strain>
    </source>
</reference>
<dbReference type="Proteomes" id="UP000260812">
    <property type="component" value="Unassembled WGS sequence"/>
</dbReference>
<keyword evidence="2" id="KW-0808">Transferase</keyword>
<organism evidence="2 3">
    <name type="scientific">Eisenbergiella massiliensis</name>
    <dbReference type="NCBI Taxonomy" id="1720294"/>
    <lineage>
        <taxon>Bacteria</taxon>
        <taxon>Bacillati</taxon>
        <taxon>Bacillota</taxon>
        <taxon>Clostridia</taxon>
        <taxon>Lachnospirales</taxon>
        <taxon>Lachnospiraceae</taxon>
        <taxon>Eisenbergiella</taxon>
    </lineage>
</organism>
<sequence>MYITGLTLGEFLRSIVNYLTRKWIEIMKIAILTWLHNGNYGTLLQAYALQSFLKGEGYEVSNIDFKPSTIEKVKNLIKCHNSLSLIREKFDGYLSRKQGEPELLSKRDLAFEQFMNQNINLTKQYSKADTLTDLSGKYDAYICGSDQIWSPMLLNPVYYFNFLSENERRYAYACSFGVSEIPTKKKEIIQNYLEKFSEISVRENTGAKIVNALIGKNVPINVDPTLLLEPEKWNELVINPEINEKYVFAYFLSNKKSYEEIAKKVAQKYSCKLVLVPTQKEHYAFEGVVIQNAGPCEWLGLVKNSCAVITDSFHGSIFSFVFKKDLYVTKRFDDASIRSQNSRIYTLLETYGCEDCMISGVQDIEKSRDLNWEALHRKMGRNASKSKEWLNVCLKGMNDEV</sequence>
<name>A0A3E3IBD8_9FIRM</name>
<evidence type="ECO:0000313" key="2">
    <source>
        <dbReference type="EMBL" id="RGE64367.1"/>
    </source>
</evidence>